<dbReference type="InterPro" id="IPR036465">
    <property type="entry name" value="vWFA_dom_sf"/>
</dbReference>
<evidence type="ECO:0000256" key="1">
    <source>
        <dbReference type="SAM" id="MobiDB-lite"/>
    </source>
</evidence>
<dbReference type="InterPro" id="IPR002035">
    <property type="entry name" value="VWF_A"/>
</dbReference>
<keyword evidence="2" id="KW-0732">Signal</keyword>
<sequence length="890" mass="101584">MAYATNITRTMLFFSCLILGMVQNGLGIFPKEQEGDTHVTALHVRSDIKFRFATTMVSSRMKNYVNYTRKAVFNVTMPNEAFVTEFLLEIGGVIYPGEIKDKRAAREQFENAMSMGQTAGYVGMRERETNQFFVEVSLAAYDKVTFNLTYQELLTRKRGHYDHQIYVDAGRNVKDMSITVSVLEWKKIELFEVYTFGKKMNPVDNRIEDEDPSMTAIFEPSPNARHVQYIPSLEDRRKGLTGQFIVRYDVERNQDKGDLLVVGGYFLHFVAPSGLKPIPRNIIFILDISGSMLGDKIQQLKSAMHAILDDLNADDEFNILTFSSGTSRWRENTVRNTVENINSAKAFVDSLEADGGTNIYDALDEGLIVASMSSSKSMRCTLIFFLTDGKPTDGAFTDQTEIMTRVQQMNQYRTKTPIFTLAFGYDADYKLLRKIALQNYGFARRVYEAGDAENQISGFYEEIKNVLVKDVNIIYPKSVDESSLTRTTFHNYFDGTEKVVAGKLKNSSENVPIVEVHYGKTDVNSPQSLVLVLPADFVMPKFVNLTDMADLEEIMEKSWAYLRVKQLLEDSESSIDETEKGRINRQILDLSERYGFVTPLTSMVVTKPPEVKEKEEEEDKDTPYPREDNSKPDDVQESRLMTDTKTDSSARNGLHSDLYSDDFNTVSERPMESNNDPSLMVNFVELLKSLCFNSLGSFDHASNGRIDVFRTEDGLIEIQAAIDKNDVLSLTALFIKTQSADLILKSWSVFDRKRSKTFTWRNLTFGDIIITKEESWLHIKVNNTNIEYSLERMGSNRLRIIVNHSTWKIPNDTKPTGILGETLSKVYAIKNESVRIRYPKINNDRGAKVELHSLQPAQEGTDSRECFMVKNNQIFFFEDFRQIPRNTTKQ</sequence>
<feature type="compositionally biased region" description="Basic and acidic residues" evidence="1">
    <location>
        <begin position="621"/>
        <end position="648"/>
    </location>
</feature>
<evidence type="ECO:0008006" key="7">
    <source>
        <dbReference type="Google" id="ProtNLM"/>
    </source>
</evidence>
<keyword evidence="6" id="KW-1185">Reference proteome</keyword>
<comment type="caution">
    <text evidence="5">The sequence shown here is derived from an EMBL/GenBank/DDBJ whole genome shotgun (WGS) entry which is preliminary data.</text>
</comment>
<feature type="region of interest" description="Disordered" evidence="1">
    <location>
        <begin position="605"/>
        <end position="656"/>
    </location>
</feature>
<evidence type="ECO:0000313" key="5">
    <source>
        <dbReference type="EMBL" id="KAL3853670.1"/>
    </source>
</evidence>
<name>A0ABD3UW49_SINWO</name>
<dbReference type="InterPro" id="IPR013694">
    <property type="entry name" value="VIT"/>
</dbReference>
<protein>
    <recommendedName>
        <fullName evidence="7">Inter-alpha-trypsin inhibitor heavy chain H3-like</fullName>
    </recommendedName>
</protein>
<dbReference type="EMBL" id="JBJQND010000015">
    <property type="protein sequence ID" value="KAL3853670.1"/>
    <property type="molecule type" value="Genomic_DNA"/>
</dbReference>
<feature type="signal peptide" evidence="2">
    <location>
        <begin position="1"/>
        <end position="27"/>
    </location>
</feature>
<dbReference type="AlphaFoldDB" id="A0ABD3UW49"/>
<evidence type="ECO:0000313" key="6">
    <source>
        <dbReference type="Proteomes" id="UP001634394"/>
    </source>
</evidence>
<feature type="domain" description="VWFA" evidence="3">
    <location>
        <begin position="281"/>
        <end position="463"/>
    </location>
</feature>
<reference evidence="5 6" key="1">
    <citation type="submission" date="2024-11" db="EMBL/GenBank/DDBJ databases">
        <title>Chromosome-level genome assembly of the freshwater bivalve Anodonta woodiana.</title>
        <authorList>
            <person name="Chen X."/>
        </authorList>
    </citation>
    <scope>NUCLEOTIDE SEQUENCE [LARGE SCALE GENOMIC DNA]</scope>
    <source>
        <strain evidence="5">MN2024</strain>
        <tissue evidence="5">Gills</tissue>
    </source>
</reference>
<dbReference type="PROSITE" id="PS51468">
    <property type="entry name" value="VIT"/>
    <property type="match status" value="1"/>
</dbReference>
<feature type="domain" description="VIT" evidence="4">
    <location>
        <begin position="23"/>
        <end position="152"/>
    </location>
</feature>
<dbReference type="Pfam" id="PF00092">
    <property type="entry name" value="VWA"/>
    <property type="match status" value="1"/>
</dbReference>
<dbReference type="Proteomes" id="UP001634394">
    <property type="component" value="Unassembled WGS sequence"/>
</dbReference>
<organism evidence="5 6">
    <name type="scientific">Sinanodonta woodiana</name>
    <name type="common">Chinese pond mussel</name>
    <name type="synonym">Anodonta woodiana</name>
    <dbReference type="NCBI Taxonomy" id="1069815"/>
    <lineage>
        <taxon>Eukaryota</taxon>
        <taxon>Metazoa</taxon>
        <taxon>Spiralia</taxon>
        <taxon>Lophotrochozoa</taxon>
        <taxon>Mollusca</taxon>
        <taxon>Bivalvia</taxon>
        <taxon>Autobranchia</taxon>
        <taxon>Heteroconchia</taxon>
        <taxon>Palaeoheterodonta</taxon>
        <taxon>Unionida</taxon>
        <taxon>Unionoidea</taxon>
        <taxon>Unionidae</taxon>
        <taxon>Unioninae</taxon>
        <taxon>Sinanodonta</taxon>
    </lineage>
</organism>
<dbReference type="SMART" id="SM00327">
    <property type="entry name" value="VWA"/>
    <property type="match status" value="1"/>
</dbReference>
<dbReference type="PROSITE" id="PS50234">
    <property type="entry name" value="VWFA"/>
    <property type="match status" value="1"/>
</dbReference>
<feature type="chain" id="PRO_5044879098" description="Inter-alpha-trypsin inhibitor heavy chain H3-like" evidence="2">
    <location>
        <begin position="28"/>
        <end position="890"/>
    </location>
</feature>
<dbReference type="Pfam" id="PF08487">
    <property type="entry name" value="VIT"/>
    <property type="match status" value="1"/>
</dbReference>
<evidence type="ECO:0000256" key="2">
    <source>
        <dbReference type="SAM" id="SignalP"/>
    </source>
</evidence>
<evidence type="ECO:0000259" key="3">
    <source>
        <dbReference type="PROSITE" id="PS50234"/>
    </source>
</evidence>
<proteinExistence type="predicted"/>
<dbReference type="SUPFAM" id="SSF53300">
    <property type="entry name" value="vWA-like"/>
    <property type="match status" value="1"/>
</dbReference>
<evidence type="ECO:0000259" key="4">
    <source>
        <dbReference type="PROSITE" id="PS51468"/>
    </source>
</evidence>
<accession>A0ABD3UW49</accession>
<gene>
    <name evidence="5" type="ORF">ACJMK2_017193</name>
</gene>
<dbReference type="SMART" id="SM00609">
    <property type="entry name" value="VIT"/>
    <property type="match status" value="1"/>
</dbReference>
<dbReference type="Gene3D" id="3.40.50.410">
    <property type="entry name" value="von Willebrand factor, type A domain"/>
    <property type="match status" value="1"/>
</dbReference>
<dbReference type="PANTHER" id="PTHR10338:SF108">
    <property type="entry name" value="INTER-ALPHA-TRYPSIN INHIBITOR HEAVY CHAIN H4-LIKE PROTEIN"/>
    <property type="match status" value="1"/>
</dbReference>
<dbReference type="PANTHER" id="PTHR10338">
    <property type="entry name" value="INTER-ALPHA-TRYPSIN INHIBITOR HEAVY CHAIN FAMILY MEMBER"/>
    <property type="match status" value="1"/>
</dbReference>
<dbReference type="InterPro" id="IPR050934">
    <property type="entry name" value="ITIH"/>
</dbReference>